<reference evidence="1" key="1">
    <citation type="submission" date="2023-06" db="EMBL/GenBank/DDBJ databases">
        <title>Genome-scale phylogeny and comparative genomics of the fungal order Sordariales.</title>
        <authorList>
            <consortium name="Lawrence Berkeley National Laboratory"/>
            <person name="Hensen N."/>
            <person name="Bonometti L."/>
            <person name="Westerberg I."/>
            <person name="Brannstrom I.O."/>
            <person name="Guillou S."/>
            <person name="Cros-Aarteil S."/>
            <person name="Calhoun S."/>
            <person name="Haridas S."/>
            <person name="Kuo A."/>
            <person name="Mondo S."/>
            <person name="Pangilinan J."/>
            <person name="Riley R."/>
            <person name="Labutti K."/>
            <person name="Andreopoulos B."/>
            <person name="Lipzen A."/>
            <person name="Chen C."/>
            <person name="Yanf M."/>
            <person name="Daum C."/>
            <person name="Ng V."/>
            <person name="Clum A."/>
            <person name="Steindorff A."/>
            <person name="Ohm R."/>
            <person name="Martin F."/>
            <person name="Silar P."/>
            <person name="Natvig D."/>
            <person name="Lalanne C."/>
            <person name="Gautier V."/>
            <person name="Ament-Velasquez S.L."/>
            <person name="Kruys A."/>
            <person name="Hutchinson M.I."/>
            <person name="Powell A.J."/>
            <person name="Barry K."/>
            <person name="Miller A.N."/>
            <person name="Grigoriev I.V."/>
            <person name="Debuchy R."/>
            <person name="Gladieux P."/>
            <person name="Thoren M.H."/>
            <person name="Johannesson H."/>
        </authorList>
    </citation>
    <scope>NUCLEOTIDE SEQUENCE</scope>
    <source>
        <strain evidence="1">SMH4607-1</strain>
    </source>
</reference>
<dbReference type="AlphaFoldDB" id="A0AA40AZU9"/>
<sequence>MLVVPSSNSSGMVQKRVSEIDSEALAVSAVKVPARPWTEVAGDGIVSSLVSSFFKYDDAFVYAFFDRDLLVRGMRSGAREYCSSCLVDALCAVRSFTSDRLKLISKATNTDLGARFLSEAKKHLDVEIGKASLATAQGIFLLFLVSCCDGTNWARQHVSVRCVRNAPSPAIESTVHHAQQANP</sequence>
<protein>
    <submittedName>
        <fullName evidence="1">Uncharacterized protein</fullName>
    </submittedName>
</protein>
<organism evidence="1 2">
    <name type="scientific">Lasiosphaeris hirsuta</name>
    <dbReference type="NCBI Taxonomy" id="260670"/>
    <lineage>
        <taxon>Eukaryota</taxon>
        <taxon>Fungi</taxon>
        <taxon>Dikarya</taxon>
        <taxon>Ascomycota</taxon>
        <taxon>Pezizomycotina</taxon>
        <taxon>Sordariomycetes</taxon>
        <taxon>Sordariomycetidae</taxon>
        <taxon>Sordariales</taxon>
        <taxon>Lasiosphaeriaceae</taxon>
        <taxon>Lasiosphaeris</taxon>
    </lineage>
</organism>
<dbReference type="PANTHER" id="PTHR47256">
    <property type="entry name" value="ZN(II)2CYS6 TRANSCRIPTION FACTOR (EUROFUNG)-RELATED"/>
    <property type="match status" value="1"/>
</dbReference>
<keyword evidence="2" id="KW-1185">Reference proteome</keyword>
<dbReference type="PANTHER" id="PTHR47256:SF1">
    <property type="entry name" value="ZN(II)2CYS6 TRANSCRIPTION FACTOR (EUROFUNG)"/>
    <property type="match status" value="1"/>
</dbReference>
<gene>
    <name evidence="1" type="ORF">B0H67DRAFT_119718</name>
</gene>
<evidence type="ECO:0000313" key="2">
    <source>
        <dbReference type="Proteomes" id="UP001172102"/>
    </source>
</evidence>
<name>A0AA40AZU9_9PEZI</name>
<proteinExistence type="predicted"/>
<dbReference type="InterPro" id="IPR053187">
    <property type="entry name" value="Notoamide_regulator"/>
</dbReference>
<evidence type="ECO:0000313" key="1">
    <source>
        <dbReference type="EMBL" id="KAK0725019.1"/>
    </source>
</evidence>
<comment type="caution">
    <text evidence="1">The sequence shown here is derived from an EMBL/GenBank/DDBJ whole genome shotgun (WGS) entry which is preliminary data.</text>
</comment>
<dbReference type="Proteomes" id="UP001172102">
    <property type="component" value="Unassembled WGS sequence"/>
</dbReference>
<dbReference type="EMBL" id="JAUKUA010000002">
    <property type="protein sequence ID" value="KAK0725019.1"/>
    <property type="molecule type" value="Genomic_DNA"/>
</dbReference>
<accession>A0AA40AZU9</accession>